<dbReference type="Proteomes" id="UP000606991">
    <property type="component" value="Unassembled WGS sequence"/>
</dbReference>
<name>A0A934NA96_9BACT</name>
<accession>A0A934NA96</accession>
<protein>
    <submittedName>
        <fullName evidence="1">Uncharacterized protein</fullName>
    </submittedName>
</protein>
<gene>
    <name evidence="1" type="ORF">JF886_09395</name>
</gene>
<evidence type="ECO:0000313" key="1">
    <source>
        <dbReference type="EMBL" id="MBJ7595057.1"/>
    </source>
</evidence>
<dbReference type="EMBL" id="JAEKNS010000098">
    <property type="protein sequence ID" value="MBJ7595057.1"/>
    <property type="molecule type" value="Genomic_DNA"/>
</dbReference>
<comment type="caution">
    <text evidence="1">The sequence shown here is derived from an EMBL/GenBank/DDBJ whole genome shotgun (WGS) entry which is preliminary data.</text>
</comment>
<dbReference type="AlphaFoldDB" id="A0A934NA96"/>
<organism evidence="1 2">
    <name type="scientific">Candidatus Aeolococcus gillhamiae</name>
    <dbReference type="NCBI Taxonomy" id="3127015"/>
    <lineage>
        <taxon>Bacteria</taxon>
        <taxon>Bacillati</taxon>
        <taxon>Candidatus Dormiibacterota</taxon>
        <taxon>Candidatus Dormibacteria</taxon>
        <taxon>Candidatus Aeolococcales</taxon>
        <taxon>Candidatus Aeolococcaceae</taxon>
        <taxon>Candidatus Aeolococcus</taxon>
    </lineage>
</organism>
<evidence type="ECO:0000313" key="2">
    <source>
        <dbReference type="Proteomes" id="UP000606991"/>
    </source>
</evidence>
<sequence>MDRPTPLLQQLHCFHQSVVEDFSPVTTPLAAMPGGAFLVDLSGRPTEDLRLGPLLRGERRATA</sequence>
<reference evidence="1 2" key="1">
    <citation type="submission" date="2020-10" db="EMBL/GenBank/DDBJ databases">
        <title>Ca. Dormibacterota MAGs.</title>
        <authorList>
            <person name="Montgomery K."/>
        </authorList>
    </citation>
    <scope>NUCLEOTIDE SEQUENCE [LARGE SCALE GENOMIC DNA]</scope>
    <source>
        <strain evidence="1">SC8812_S17_18</strain>
    </source>
</reference>
<proteinExistence type="predicted"/>